<dbReference type="SUPFAM" id="SSF52540">
    <property type="entry name" value="P-loop containing nucleoside triphosphate hydrolases"/>
    <property type="match status" value="1"/>
</dbReference>
<proteinExistence type="predicted"/>
<dbReference type="InterPro" id="IPR027417">
    <property type="entry name" value="P-loop_NTPase"/>
</dbReference>
<dbReference type="Gene3D" id="3.40.50.300">
    <property type="entry name" value="P-loop containing nucleotide triphosphate hydrolases"/>
    <property type="match status" value="1"/>
</dbReference>
<evidence type="ECO:0000313" key="2">
    <source>
        <dbReference type="Proteomes" id="UP000049077"/>
    </source>
</evidence>
<gene>
    <name evidence="1" type="ORF">VCR4J5_1510096</name>
</gene>
<dbReference type="RefSeq" id="WP_048658577.1">
    <property type="nucleotide sequence ID" value="NZ_CAWMAN010000026.1"/>
</dbReference>
<keyword evidence="2" id="KW-1185">Reference proteome</keyword>
<accession>A0ABP1WV35</accession>
<evidence type="ECO:0008006" key="3">
    <source>
        <dbReference type="Google" id="ProtNLM"/>
    </source>
</evidence>
<comment type="caution">
    <text evidence="1">The sequence shown here is derived from an EMBL/GenBank/DDBJ whole genome shotgun (WGS) entry which is preliminary data.</text>
</comment>
<dbReference type="Proteomes" id="UP000049077">
    <property type="component" value="Unassembled WGS sequence"/>
</dbReference>
<dbReference type="EMBL" id="CCJX01000059">
    <property type="protein sequence ID" value="CDT11645.1"/>
    <property type="molecule type" value="Genomic_DNA"/>
</dbReference>
<name>A0ABP1WV35_9VIBR</name>
<evidence type="ECO:0000313" key="1">
    <source>
        <dbReference type="EMBL" id="CDT11645.1"/>
    </source>
</evidence>
<protein>
    <recommendedName>
        <fullName evidence="3">ATP-binding protein</fullName>
    </recommendedName>
</protein>
<reference evidence="1 2" key="1">
    <citation type="submission" date="2014-06" db="EMBL/GenBank/DDBJ databases">
        <authorList>
            <person name="Le Roux F."/>
        </authorList>
    </citation>
    <scope>NUCLEOTIDE SEQUENCE [LARGE SCALE GENOMIC DNA]</scope>
    <source>
        <strain evidence="1 2">J5-4</strain>
    </source>
</reference>
<sequence>MSDFLLDLDKPEYDDLFITSTGERELWQRDAMHSLVEKLTINLEAAKQYCKQRQRDRKKTNLSHNSIFLTGERGSGKTVFLRNVEQIWQHKTEMSIESDIGFLDVIDPTMLMNNDSFANVVVAEIYRKVEEHNSVNNVNSADRSTFYNALKSLSESLGKQDEFNGHSGIDKILRYNSGIQVEKNFHRYVEEAIKILSCSALVLPIDDVDMSLQKAHEVIDDVRRLLGCPYIIPIVSGDVALYQQMINVDFDHRAYKEHSNEDLQQSGVELSKGLSDEYLKKVFPAQMRLPLNSIARIINGLNIKESGEEKSLYVYMNKFYHEFYFLLHRQQYSNELSIPDTARELTQLVRSFSLSNLNEKDGFMLWSTFRSYSEAKKDAEGYVNSMSYLIADSRRNSGEFSLRELPMFNPLLQLNRIYSWAERDIYSTQIEAANRISEAENSKFIERKILESDKTLTSMPPYDYHSNRFHIPKSSIVNEHNQNERLLAVYTSNNYYSALANTTPIIFVGRAFELIILSFISNGPNLPFQVARALYDTPLHSVFSLNITKHISALDLDDDDNVVDSDDVDLGNSDEVLKWLVESIDKWKSENKVLFNHIDGLSLLPIFAKMFNQVFTQISFLKTKLTSGKYKEEHLSDFACRFEYIVNNAALIQMNDVKAVLANTAQTNNYNTLRNNKEFFSSDKTITRNISAVKNSEHENSEVANLFYNALSTHPIFQMNLSISNDNQAIRKPSYRLPWKEKKLTLKQVSEEFNMLMNKAVNSSKSFSRNRGFDENDFAHWFNQDFTTNLRMAERVIYLVDHTPEIEPKPRTVNGRALDVMRYYVINS</sequence>
<organism evidence="1 2">
    <name type="scientific">Vibrio crassostreae</name>
    <dbReference type="NCBI Taxonomy" id="246167"/>
    <lineage>
        <taxon>Bacteria</taxon>
        <taxon>Pseudomonadati</taxon>
        <taxon>Pseudomonadota</taxon>
        <taxon>Gammaproteobacteria</taxon>
        <taxon>Vibrionales</taxon>
        <taxon>Vibrionaceae</taxon>
        <taxon>Vibrio</taxon>
    </lineage>
</organism>